<dbReference type="AlphaFoldDB" id="A0A6J2JCX4"/>
<feature type="chain" id="PRO_5026931496" evidence="2">
    <location>
        <begin position="21"/>
        <end position="318"/>
    </location>
</feature>
<name>A0A6J2JCX4_BOMMA</name>
<evidence type="ECO:0000256" key="1">
    <source>
        <dbReference type="SAM" id="MobiDB-lite"/>
    </source>
</evidence>
<evidence type="ECO:0000313" key="4">
    <source>
        <dbReference type="RefSeq" id="XP_028027320.1"/>
    </source>
</evidence>
<feature type="region of interest" description="Disordered" evidence="1">
    <location>
        <begin position="186"/>
        <end position="224"/>
    </location>
</feature>
<gene>
    <name evidence="4" type="primary">LOC114240835</name>
</gene>
<evidence type="ECO:0000313" key="3">
    <source>
        <dbReference type="Proteomes" id="UP000504629"/>
    </source>
</evidence>
<proteinExistence type="predicted"/>
<dbReference type="KEGG" id="bman:114240835"/>
<evidence type="ECO:0000256" key="2">
    <source>
        <dbReference type="SAM" id="SignalP"/>
    </source>
</evidence>
<keyword evidence="2" id="KW-0732">Signal</keyword>
<feature type="signal peptide" evidence="2">
    <location>
        <begin position="1"/>
        <end position="20"/>
    </location>
</feature>
<reference evidence="4" key="1">
    <citation type="submission" date="2025-08" db="UniProtKB">
        <authorList>
            <consortium name="RefSeq"/>
        </authorList>
    </citation>
    <scope>IDENTIFICATION</scope>
    <source>
        <tissue evidence="4">Silk gland</tissue>
    </source>
</reference>
<protein>
    <submittedName>
        <fullName evidence="4">Uncharacterized protein LOC114240835</fullName>
    </submittedName>
</protein>
<dbReference type="GeneID" id="114240835"/>
<accession>A0A6J2JCX4</accession>
<dbReference type="RefSeq" id="XP_028027320.1">
    <property type="nucleotide sequence ID" value="XM_028171519.1"/>
</dbReference>
<sequence>MAKKQRVLFGILVLLIAVTAAPSDISETDDVIQADKTETIEPNIEASDGNLSQGSKRQKRFYNYYGYGFPPISPVIYSDSPRGYSSEVGPNVNEDPLVEIHKRLKEIVDVVKQPAPPPSTPFPFLFPVIFVPQYDCNCFHSSAINPPTEPIAKKNETLPSVENRVPVLLDDERQNWGLVVNESENDDYEDDLTNRPISFDPIKAGRPMARPPPPVEHGSKQSETGNLFTTTTTTTTAAPAVVTSLETFGFQSQIPKAPSICEKAVLSCCHQVHVTYDCFVSQGCPSIASVSNGKPCDPKVILQVIDRFQKYYGQRNGI</sequence>
<dbReference type="Proteomes" id="UP000504629">
    <property type="component" value="Unplaced"/>
</dbReference>
<dbReference type="OrthoDB" id="7474469at2759"/>
<organism evidence="3 4">
    <name type="scientific">Bombyx mandarina</name>
    <name type="common">Wild silk moth</name>
    <name type="synonym">Wild silkworm</name>
    <dbReference type="NCBI Taxonomy" id="7092"/>
    <lineage>
        <taxon>Eukaryota</taxon>
        <taxon>Metazoa</taxon>
        <taxon>Ecdysozoa</taxon>
        <taxon>Arthropoda</taxon>
        <taxon>Hexapoda</taxon>
        <taxon>Insecta</taxon>
        <taxon>Pterygota</taxon>
        <taxon>Neoptera</taxon>
        <taxon>Endopterygota</taxon>
        <taxon>Lepidoptera</taxon>
        <taxon>Glossata</taxon>
        <taxon>Ditrysia</taxon>
        <taxon>Bombycoidea</taxon>
        <taxon>Bombycidae</taxon>
        <taxon>Bombycinae</taxon>
        <taxon>Bombyx</taxon>
    </lineage>
</organism>
<keyword evidence="3" id="KW-1185">Reference proteome</keyword>